<protein>
    <submittedName>
        <fullName evidence="3">4-oxalocrotonate decarboxylase</fullName>
    </submittedName>
</protein>
<dbReference type="InterPro" id="IPR011234">
    <property type="entry name" value="Fumarylacetoacetase-like_C"/>
</dbReference>
<dbReference type="InterPro" id="IPR036663">
    <property type="entry name" value="Fumarylacetoacetase_C_sf"/>
</dbReference>
<evidence type="ECO:0000256" key="1">
    <source>
        <dbReference type="ARBA" id="ARBA00023239"/>
    </source>
</evidence>
<keyword evidence="4" id="KW-1185">Reference proteome</keyword>
<accession>A0A073KCM0</accession>
<evidence type="ECO:0000313" key="4">
    <source>
        <dbReference type="Proteomes" id="UP000027822"/>
    </source>
</evidence>
<dbReference type="RefSeq" id="WP_034638339.1">
    <property type="nucleotide sequence ID" value="NZ_CBCSJC010000007.1"/>
</dbReference>
<gene>
    <name evidence="3" type="ORF">BAMA_19965</name>
</gene>
<evidence type="ECO:0000259" key="2">
    <source>
        <dbReference type="Pfam" id="PF01557"/>
    </source>
</evidence>
<dbReference type="EMBL" id="JOTN01000005">
    <property type="protein sequence ID" value="KEK20033.1"/>
    <property type="molecule type" value="Genomic_DNA"/>
</dbReference>
<organism evidence="3 4">
    <name type="scientific">Bacillus manliponensis</name>
    <dbReference type="NCBI Taxonomy" id="574376"/>
    <lineage>
        <taxon>Bacteria</taxon>
        <taxon>Bacillati</taxon>
        <taxon>Bacillota</taxon>
        <taxon>Bacilli</taxon>
        <taxon>Bacillales</taxon>
        <taxon>Bacillaceae</taxon>
        <taxon>Bacillus</taxon>
        <taxon>Bacillus cereus group</taxon>
    </lineage>
</organism>
<sequence>MAFVKGVNQEIIEYLLEAERERKEVVKVTDQHPNLTVEDAYVLQKQLIQQKIDAGSKRIGIKLGLTSEAKQKMMGIHEAIYGYLVEDMLAFEWEPLQYNTFIHPKIEPEIAFLIGEDLNGTNITTDDVLKATKYVAPALEIIDSRYENFRFTLPDVIADNCSSAKFVLGSKWLNPKDIDLSNVGMVMMKNGKTETVGSGAAVLGHPAAAIAWAVNKLGMQNEGLKKGDVVLSGALSEAIAFQSGDAIIAQFEGMGSVSMFCE</sequence>
<dbReference type="STRING" id="574376.BAMA_19965"/>
<dbReference type="Gene3D" id="3.90.850.10">
    <property type="entry name" value="Fumarylacetoacetase-like, C-terminal domain"/>
    <property type="match status" value="1"/>
</dbReference>
<dbReference type="PANTHER" id="PTHR30143">
    <property type="entry name" value="ACID HYDRATASE"/>
    <property type="match status" value="1"/>
</dbReference>
<feature type="domain" description="Fumarylacetoacetase-like C-terminal" evidence="2">
    <location>
        <begin position="104"/>
        <end position="257"/>
    </location>
</feature>
<reference evidence="3 4" key="1">
    <citation type="submission" date="2014-06" db="EMBL/GenBank/DDBJ databases">
        <title>Draft genome sequence of Bacillus manliponensis JCM 15802 (MCCC 1A00708).</title>
        <authorList>
            <person name="Lai Q."/>
            <person name="Liu Y."/>
            <person name="Shao Z."/>
        </authorList>
    </citation>
    <scope>NUCLEOTIDE SEQUENCE [LARGE SCALE GENOMIC DNA]</scope>
    <source>
        <strain evidence="3 4">JCM 15802</strain>
    </source>
</reference>
<name>A0A073KCM0_9BACI</name>
<dbReference type="InterPro" id="IPR050772">
    <property type="entry name" value="Hydratase-Decarb/MhpD_sf"/>
</dbReference>
<proteinExistence type="predicted"/>
<keyword evidence="1" id="KW-0456">Lyase</keyword>
<dbReference type="Proteomes" id="UP000027822">
    <property type="component" value="Unassembled WGS sequence"/>
</dbReference>
<dbReference type="AlphaFoldDB" id="A0A073KCM0"/>
<dbReference type="OrthoDB" id="9792137at2"/>
<dbReference type="GO" id="GO:0008684">
    <property type="term" value="F:2-oxopent-4-enoate hydratase activity"/>
    <property type="evidence" value="ECO:0007669"/>
    <property type="project" value="TreeGrafter"/>
</dbReference>
<dbReference type="SUPFAM" id="SSF56529">
    <property type="entry name" value="FAH"/>
    <property type="match status" value="1"/>
</dbReference>
<comment type="caution">
    <text evidence="3">The sequence shown here is derived from an EMBL/GenBank/DDBJ whole genome shotgun (WGS) entry which is preliminary data.</text>
</comment>
<dbReference type="GO" id="GO:0005737">
    <property type="term" value="C:cytoplasm"/>
    <property type="evidence" value="ECO:0007669"/>
    <property type="project" value="TreeGrafter"/>
</dbReference>
<evidence type="ECO:0000313" key="3">
    <source>
        <dbReference type="EMBL" id="KEK20033.1"/>
    </source>
</evidence>
<dbReference type="eggNOG" id="COG3971">
    <property type="taxonomic scope" value="Bacteria"/>
</dbReference>
<dbReference type="Pfam" id="PF01557">
    <property type="entry name" value="FAA_hydrolase"/>
    <property type="match status" value="1"/>
</dbReference>
<dbReference type="PANTHER" id="PTHR30143:SF0">
    <property type="entry name" value="2-KETO-4-PENTENOATE HYDRATASE"/>
    <property type="match status" value="1"/>
</dbReference>